<gene>
    <name evidence="9" type="ORF">ACHAWU_008106</name>
</gene>
<name>A0ABD3MHX3_9STRA</name>
<feature type="region of interest" description="Disordered" evidence="6">
    <location>
        <begin position="520"/>
        <end position="541"/>
    </location>
</feature>
<evidence type="ECO:0000256" key="4">
    <source>
        <dbReference type="ARBA" id="ARBA00023186"/>
    </source>
</evidence>
<organism evidence="9 10">
    <name type="scientific">Discostella pseudostelligera</name>
    <dbReference type="NCBI Taxonomy" id="259834"/>
    <lineage>
        <taxon>Eukaryota</taxon>
        <taxon>Sar</taxon>
        <taxon>Stramenopiles</taxon>
        <taxon>Ochrophyta</taxon>
        <taxon>Bacillariophyta</taxon>
        <taxon>Coscinodiscophyceae</taxon>
        <taxon>Thalassiosirophycidae</taxon>
        <taxon>Stephanodiscales</taxon>
        <taxon>Stephanodiscaceae</taxon>
        <taxon>Discostella</taxon>
    </lineage>
</organism>
<dbReference type="CDD" id="cd06257">
    <property type="entry name" value="DnaJ"/>
    <property type="match status" value="1"/>
</dbReference>
<feature type="region of interest" description="Disordered" evidence="6">
    <location>
        <begin position="654"/>
        <end position="703"/>
    </location>
</feature>
<keyword evidence="2 7" id="KW-0472">Membrane</keyword>
<evidence type="ECO:0000256" key="2">
    <source>
        <dbReference type="ARBA" id="ARBA00023136"/>
    </source>
</evidence>
<feature type="compositionally biased region" description="Basic and acidic residues" evidence="6">
    <location>
        <begin position="465"/>
        <end position="476"/>
    </location>
</feature>
<evidence type="ECO:0000313" key="9">
    <source>
        <dbReference type="EMBL" id="KAL3763197.1"/>
    </source>
</evidence>
<dbReference type="PANTHER" id="PTHR44027:SF7">
    <property type="entry name" value="DNAJ HOMOLOG SUBFAMILY C MEMBER 5 HOMOLOG"/>
    <property type="match status" value="1"/>
</dbReference>
<feature type="domain" description="J" evidence="8">
    <location>
        <begin position="32"/>
        <end position="108"/>
    </location>
</feature>
<keyword evidence="4" id="KW-0143">Chaperone</keyword>
<evidence type="ECO:0000259" key="8">
    <source>
        <dbReference type="PROSITE" id="PS50076"/>
    </source>
</evidence>
<keyword evidence="10" id="KW-1185">Reference proteome</keyword>
<feature type="region of interest" description="Disordered" evidence="6">
    <location>
        <begin position="445"/>
        <end position="498"/>
    </location>
</feature>
<dbReference type="SMART" id="SM00271">
    <property type="entry name" value="DnaJ"/>
    <property type="match status" value="1"/>
</dbReference>
<comment type="subcellular location">
    <subcellularLocation>
        <location evidence="1">Membrane</location>
        <topology evidence="1">Lipid-anchor</topology>
    </subcellularLocation>
</comment>
<dbReference type="SUPFAM" id="SSF46565">
    <property type="entry name" value="Chaperone J-domain"/>
    <property type="match status" value="1"/>
</dbReference>
<feature type="transmembrane region" description="Helical" evidence="7">
    <location>
        <begin position="387"/>
        <end position="412"/>
    </location>
</feature>
<feature type="transmembrane region" description="Helical" evidence="7">
    <location>
        <begin position="616"/>
        <end position="642"/>
    </location>
</feature>
<dbReference type="Pfam" id="PF00226">
    <property type="entry name" value="DnaJ"/>
    <property type="match status" value="1"/>
</dbReference>
<accession>A0ABD3MHX3</accession>
<dbReference type="PROSITE" id="PS50076">
    <property type="entry name" value="DNAJ_2"/>
    <property type="match status" value="1"/>
</dbReference>
<feature type="transmembrane region" description="Helical" evidence="7">
    <location>
        <begin position="142"/>
        <end position="160"/>
    </location>
</feature>
<keyword evidence="7" id="KW-0812">Transmembrane</keyword>
<dbReference type="Proteomes" id="UP001530293">
    <property type="component" value="Unassembled WGS sequence"/>
</dbReference>
<proteinExistence type="predicted"/>
<keyword evidence="3" id="KW-0564">Palmitate</keyword>
<feature type="transmembrane region" description="Helical" evidence="7">
    <location>
        <begin position="357"/>
        <end position="375"/>
    </location>
</feature>
<dbReference type="InterPro" id="IPR018253">
    <property type="entry name" value="DnaJ_domain_CS"/>
</dbReference>
<sequence>MKAYQIKFLAWTFSAFLPPDDPSTASNAEVVDCYALLDVPKNANADDLKKAYRKRSLLLHPDKLRQRGMRYEGKVITEEEARLQFQRMKAAYDILSDPKKRQIYDCMGHRGMDYVLNPSHAFDPQVLLGNLAKSSVFDRAKLMALIILFFGLVLLQPILLCAKVDQMLEKNGGALEDATWVALLIPFWLFAACFAVLLIIGRAVLPLLQFISFVVAILFLALKFDNVVSWSYAALFIPFYLWMLLRVIEAFSDMRAVESDMMKMVTIEYVEKFIINEKKQDEDGNDIEGQLHRTYNDLNEEERDAINKDYIIVHVPPKAQAPVENEHEEEENEFERIERSPEYHEARARFDHARKSIHRIILPEIPLIILVIVQLDHNKSWNWGLTFLPLWISMFLECTGGCVGFCCTSALARMEVQDAMANHFAKEQEAKTSCEPKDNAEVKKANIGEPKGNGEIVNNSNSTEKVGEEVEPKTDLTNDDTISDTARPSALEQPVKSNPVNEAGIDTAVIFEPATKIEPTISATKDDKTNGEAKKNEEENEDDEFVFEMDEDTFRFFQQAEMEAENKATEAQSKAIGSFCNIIFQTIMASLFVAKLNQVYGERDEDQMEDGTTSFSTFWILFPFFVISGCIVSCFACAIFGARNFEAAMSSEDAGVNEESGGNDEETRTTEASPVVVPTQPPSQGIEVPKQNDDVGGQSNAPLATESLLSITTEVNRTAPAELVVTDDPKSAMDDLD</sequence>
<evidence type="ECO:0000256" key="6">
    <source>
        <dbReference type="SAM" id="MobiDB-lite"/>
    </source>
</evidence>
<reference evidence="9 10" key="1">
    <citation type="submission" date="2024-10" db="EMBL/GenBank/DDBJ databases">
        <title>Updated reference genomes for cyclostephanoid diatoms.</title>
        <authorList>
            <person name="Roberts W.R."/>
            <person name="Alverson A.J."/>
        </authorList>
    </citation>
    <scope>NUCLEOTIDE SEQUENCE [LARGE SCALE GENOMIC DNA]</scope>
    <source>
        <strain evidence="9 10">AJA232-27</strain>
    </source>
</reference>
<dbReference type="PRINTS" id="PR00625">
    <property type="entry name" value="JDOMAIN"/>
</dbReference>
<evidence type="ECO:0000256" key="3">
    <source>
        <dbReference type="ARBA" id="ARBA00023139"/>
    </source>
</evidence>
<evidence type="ECO:0000256" key="7">
    <source>
        <dbReference type="SAM" id="Phobius"/>
    </source>
</evidence>
<dbReference type="PROSITE" id="PS00636">
    <property type="entry name" value="DNAJ_1"/>
    <property type="match status" value="1"/>
</dbReference>
<dbReference type="Gene3D" id="1.10.287.110">
    <property type="entry name" value="DnaJ domain"/>
    <property type="match status" value="1"/>
</dbReference>
<dbReference type="GO" id="GO:0016020">
    <property type="term" value="C:membrane"/>
    <property type="evidence" value="ECO:0007669"/>
    <property type="project" value="UniProtKB-SubCell"/>
</dbReference>
<keyword evidence="7" id="KW-1133">Transmembrane helix</keyword>
<evidence type="ECO:0000256" key="5">
    <source>
        <dbReference type="ARBA" id="ARBA00023288"/>
    </source>
</evidence>
<dbReference type="GO" id="GO:0005737">
    <property type="term" value="C:cytoplasm"/>
    <property type="evidence" value="ECO:0007669"/>
    <property type="project" value="UniProtKB-ARBA"/>
</dbReference>
<feature type="transmembrane region" description="Helical" evidence="7">
    <location>
        <begin position="207"/>
        <end position="224"/>
    </location>
</feature>
<keyword evidence="5" id="KW-0449">Lipoprotein</keyword>
<dbReference type="PANTHER" id="PTHR44027">
    <property type="entry name" value="DNAJ HOMOLOG SUBFAMILY C MEMBER 5 HOMOLOG"/>
    <property type="match status" value="1"/>
</dbReference>
<feature type="transmembrane region" description="Helical" evidence="7">
    <location>
        <begin position="575"/>
        <end position="596"/>
    </location>
</feature>
<dbReference type="InterPro" id="IPR051434">
    <property type="entry name" value="DnaJ_C_subfamily_member5"/>
</dbReference>
<feature type="compositionally biased region" description="Low complexity" evidence="6">
    <location>
        <begin position="673"/>
        <end position="684"/>
    </location>
</feature>
<evidence type="ECO:0000256" key="1">
    <source>
        <dbReference type="ARBA" id="ARBA00004635"/>
    </source>
</evidence>
<dbReference type="AlphaFoldDB" id="A0ABD3MHX3"/>
<comment type="caution">
    <text evidence="9">The sequence shown here is derived from an EMBL/GenBank/DDBJ whole genome shotgun (WGS) entry which is preliminary data.</text>
</comment>
<protein>
    <recommendedName>
        <fullName evidence="8">J domain-containing protein</fullName>
    </recommendedName>
</protein>
<dbReference type="InterPro" id="IPR036869">
    <property type="entry name" value="J_dom_sf"/>
</dbReference>
<feature type="transmembrane region" description="Helical" evidence="7">
    <location>
        <begin position="230"/>
        <end position="248"/>
    </location>
</feature>
<dbReference type="EMBL" id="JALLBG020000125">
    <property type="protein sequence ID" value="KAL3763197.1"/>
    <property type="molecule type" value="Genomic_DNA"/>
</dbReference>
<feature type="transmembrane region" description="Helical" evidence="7">
    <location>
        <begin position="180"/>
        <end position="200"/>
    </location>
</feature>
<feature type="compositionally biased region" description="Basic and acidic residues" evidence="6">
    <location>
        <begin position="524"/>
        <end position="537"/>
    </location>
</feature>
<evidence type="ECO:0000313" key="10">
    <source>
        <dbReference type="Proteomes" id="UP001530293"/>
    </source>
</evidence>
<dbReference type="InterPro" id="IPR001623">
    <property type="entry name" value="DnaJ_domain"/>
</dbReference>